<comment type="caution">
    <text evidence="3">The sequence shown here is derived from an EMBL/GenBank/DDBJ whole genome shotgun (WGS) entry which is preliminary data.</text>
</comment>
<comment type="similarity">
    <text evidence="1">Belongs to the enoyl-CoA hydratase/isomerase family.</text>
</comment>
<evidence type="ECO:0000256" key="2">
    <source>
        <dbReference type="ARBA" id="ARBA00023239"/>
    </source>
</evidence>
<accession>A0A371QZH7</accession>
<dbReference type="PANTHER" id="PTHR11941">
    <property type="entry name" value="ENOYL-COA HYDRATASE-RELATED"/>
    <property type="match status" value="1"/>
</dbReference>
<keyword evidence="2 3" id="KW-0456">Lyase</keyword>
<dbReference type="GO" id="GO:0004300">
    <property type="term" value="F:enoyl-CoA hydratase activity"/>
    <property type="evidence" value="ECO:0007669"/>
    <property type="project" value="UniProtKB-EC"/>
</dbReference>
<sequence>MSVQIEKEPPVAVIKINRPEALNALSLEIVDQLVKALDELESDENIKAVVLTGTDRAFSVGADIKEMYKLNMAEVYLRGHRRLWDRIRRFKKPIIAAVKGYCLGGGFELAMACDMIIAADDAIFGQPEINVGIIPGEGGTQRIPRTAGRLLAMEYVLTGRFIPAWEAYRRGLVNKLVPKELVVEYAKRVAKEIAEKSPLAVALAKDAVNAAWETTLSSGLDYERRNFIMALFSEDGREGISAFIEKRKPQFKGR</sequence>
<dbReference type="InterPro" id="IPR001753">
    <property type="entry name" value="Enoyl-CoA_hydra/iso"/>
</dbReference>
<gene>
    <name evidence="3" type="ORF">CGL51_05340</name>
    <name evidence="4" type="ORF">CGL52_00590</name>
</gene>
<dbReference type="EMBL" id="NMUF01000001">
    <property type="protein sequence ID" value="RFB00389.1"/>
    <property type="molecule type" value="Genomic_DNA"/>
</dbReference>
<dbReference type="Gene3D" id="1.10.12.10">
    <property type="entry name" value="Lyase 2-enoyl-coa Hydratase, Chain A, domain 2"/>
    <property type="match status" value="1"/>
</dbReference>
<dbReference type="Proteomes" id="UP000257123">
    <property type="component" value="Unassembled WGS sequence"/>
</dbReference>
<protein>
    <submittedName>
        <fullName evidence="3">Enoyl-CoA hydratase</fullName>
        <ecNumber evidence="3">4.2.1.17</ecNumber>
    </submittedName>
</protein>
<dbReference type="Pfam" id="PF00378">
    <property type="entry name" value="ECH_1"/>
    <property type="match status" value="1"/>
</dbReference>
<dbReference type="FunFam" id="3.90.226.10:FF:000009">
    <property type="entry name" value="Carnitinyl-CoA dehydratase"/>
    <property type="match status" value="1"/>
</dbReference>
<dbReference type="SUPFAM" id="SSF52096">
    <property type="entry name" value="ClpP/crotonase"/>
    <property type="match status" value="1"/>
</dbReference>
<evidence type="ECO:0000313" key="6">
    <source>
        <dbReference type="Proteomes" id="UP000257123"/>
    </source>
</evidence>
<organism evidence="3 6">
    <name type="scientific">Pyrobaculum aerophilum</name>
    <dbReference type="NCBI Taxonomy" id="13773"/>
    <lineage>
        <taxon>Archaea</taxon>
        <taxon>Thermoproteota</taxon>
        <taxon>Thermoprotei</taxon>
        <taxon>Thermoproteales</taxon>
        <taxon>Thermoproteaceae</taxon>
        <taxon>Pyrobaculum</taxon>
    </lineage>
</organism>
<evidence type="ECO:0000256" key="1">
    <source>
        <dbReference type="ARBA" id="ARBA00005254"/>
    </source>
</evidence>
<dbReference type="PANTHER" id="PTHR11941:SF54">
    <property type="entry name" value="ENOYL-COA HYDRATASE, MITOCHONDRIAL"/>
    <property type="match status" value="1"/>
</dbReference>
<dbReference type="EMBL" id="NMUE01000013">
    <property type="protein sequence ID" value="RFA96231.1"/>
    <property type="molecule type" value="Genomic_DNA"/>
</dbReference>
<dbReference type="AlphaFoldDB" id="A0A371QZH7"/>
<dbReference type="CDD" id="cd06558">
    <property type="entry name" value="crotonase-like"/>
    <property type="match status" value="1"/>
</dbReference>
<reference evidence="5 6" key="1">
    <citation type="submission" date="2017-07" db="EMBL/GenBank/DDBJ databases">
        <title>Draft genome sequence of aerobic hyperthermophilic archaea, Pyrobaculum aerophilum YKB31 and YKB32.</title>
        <authorList>
            <person name="Mochizuki T."/>
            <person name="Berliner A.J."/>
            <person name="Yoshida-Takashima Y."/>
            <person name="Takaki Y."/>
            <person name="Nunoura T."/>
            <person name="Takai K."/>
        </authorList>
    </citation>
    <scope>NUCLEOTIDE SEQUENCE [LARGE SCALE GENOMIC DNA]</scope>
    <source>
        <strain evidence="3 6">YKB31</strain>
        <strain evidence="4 5">YKB32</strain>
    </source>
</reference>
<evidence type="ECO:0000313" key="3">
    <source>
        <dbReference type="EMBL" id="RFA96231.1"/>
    </source>
</evidence>
<dbReference type="RefSeq" id="WP_116420961.1">
    <property type="nucleotide sequence ID" value="NZ_NMUE01000013.1"/>
</dbReference>
<evidence type="ECO:0000313" key="4">
    <source>
        <dbReference type="EMBL" id="RFB00389.1"/>
    </source>
</evidence>
<name>A0A371QZH7_9CREN</name>
<evidence type="ECO:0000313" key="5">
    <source>
        <dbReference type="Proteomes" id="UP000256877"/>
    </source>
</evidence>
<dbReference type="Proteomes" id="UP000256877">
    <property type="component" value="Unassembled WGS sequence"/>
</dbReference>
<dbReference type="EC" id="4.2.1.17" evidence="3"/>
<proteinExistence type="inferred from homology"/>
<dbReference type="GO" id="GO:0006635">
    <property type="term" value="P:fatty acid beta-oxidation"/>
    <property type="evidence" value="ECO:0007669"/>
    <property type="project" value="TreeGrafter"/>
</dbReference>
<dbReference type="Gene3D" id="3.90.226.10">
    <property type="entry name" value="2-enoyl-CoA Hydratase, Chain A, domain 1"/>
    <property type="match status" value="1"/>
</dbReference>
<dbReference type="OrthoDB" id="27846at2157"/>
<dbReference type="FunFam" id="1.10.12.10:FF:000001">
    <property type="entry name" value="Probable enoyl-CoA hydratase, mitochondrial"/>
    <property type="match status" value="1"/>
</dbReference>
<dbReference type="InterPro" id="IPR029045">
    <property type="entry name" value="ClpP/crotonase-like_dom_sf"/>
</dbReference>
<dbReference type="InterPro" id="IPR014748">
    <property type="entry name" value="Enoyl-CoA_hydra_C"/>
</dbReference>